<dbReference type="GO" id="GO:0003677">
    <property type="term" value="F:DNA binding"/>
    <property type="evidence" value="ECO:0007669"/>
    <property type="project" value="InterPro"/>
</dbReference>
<dbReference type="Gene3D" id="3.40.50.10110">
    <property type="entry name" value="DNA polymerase III subunit chi"/>
    <property type="match status" value="1"/>
</dbReference>
<dbReference type="KEGG" id="bcig:AB162_233"/>
<proteinExistence type="predicted"/>
<evidence type="ECO:0000313" key="2">
    <source>
        <dbReference type="Proteomes" id="UP000056466"/>
    </source>
</evidence>
<dbReference type="GO" id="GO:0003887">
    <property type="term" value="F:DNA-directed DNA polymerase activity"/>
    <property type="evidence" value="ECO:0007669"/>
    <property type="project" value="UniProtKB-EC"/>
</dbReference>
<organism evidence="1 2">
    <name type="scientific">Candidatus Palibaumannia cicadellinicola</name>
    <dbReference type="NCBI Taxonomy" id="186490"/>
    <lineage>
        <taxon>Bacteria</taxon>
        <taxon>Pseudomonadati</taxon>
        <taxon>Pseudomonadota</taxon>
        <taxon>Gammaproteobacteria</taxon>
        <taxon>Candidatus Palibaumannia</taxon>
    </lineage>
</organism>
<evidence type="ECO:0000313" key="1">
    <source>
        <dbReference type="EMBL" id="AKZ65834.1"/>
    </source>
</evidence>
<name>A0A0K2BKV8_9GAMM</name>
<dbReference type="InterPro" id="IPR007459">
    <property type="entry name" value="DNA_pol3_chi"/>
</dbReference>
<dbReference type="InterPro" id="IPR036768">
    <property type="entry name" value="PolIII_chi_sf"/>
</dbReference>
<dbReference type="GO" id="GO:0006260">
    <property type="term" value="P:DNA replication"/>
    <property type="evidence" value="ECO:0007669"/>
    <property type="project" value="InterPro"/>
</dbReference>
<dbReference type="PANTHER" id="PTHR38767:SF1">
    <property type="entry name" value="DNA POLYMERASE III SUBUNIT CHI"/>
    <property type="match status" value="1"/>
</dbReference>
<dbReference type="GO" id="GO:0032298">
    <property type="term" value="P:positive regulation of DNA-templated DNA replication initiation"/>
    <property type="evidence" value="ECO:0007669"/>
    <property type="project" value="TreeGrafter"/>
</dbReference>
<dbReference type="EMBL" id="CP011787">
    <property type="protein sequence ID" value="AKZ65834.1"/>
    <property type="molecule type" value="Genomic_DNA"/>
</dbReference>
<dbReference type="PATRIC" id="fig|186490.8.peg.220"/>
<keyword evidence="1" id="KW-0548">Nucleotidyltransferase</keyword>
<dbReference type="PANTHER" id="PTHR38767">
    <property type="entry name" value="DNA POLYMERASE III SUBUNIT CHI"/>
    <property type="match status" value="1"/>
</dbReference>
<accession>A0A0K2BKV8</accession>
<dbReference type="AlphaFoldDB" id="A0A0K2BKV8"/>
<dbReference type="Proteomes" id="UP000056466">
    <property type="component" value="Chromosome"/>
</dbReference>
<reference evidence="1 2" key="1">
    <citation type="submission" date="2015-06" db="EMBL/GenBank/DDBJ databases">
        <title>Lineage-specific patterns of genome deterioration in obligate symbionts.</title>
        <authorList>
            <person name="Bennett G.M."/>
            <person name="McCutcheon J.P."/>
            <person name="McDonald B.R."/>
            <person name="Moran N.A."/>
        </authorList>
    </citation>
    <scope>NUCLEOTIDE SEQUENCE [LARGE SCALE GENOMIC DNA]</scope>
    <source>
        <strain evidence="1 2">B-GSS</strain>
    </source>
</reference>
<dbReference type="Pfam" id="PF04364">
    <property type="entry name" value="DNA_pol3_chi"/>
    <property type="match status" value="1"/>
</dbReference>
<keyword evidence="2" id="KW-1185">Reference proteome</keyword>
<gene>
    <name evidence="1" type="primary">holC</name>
    <name evidence="1" type="ORF">AB162_233</name>
</gene>
<dbReference type="EC" id="2.7.7.7" evidence="1"/>
<sequence length="147" mass="16703">MKTATFYLINNNIKNELIAIERLACYLAILKWRAGKRILIACVHNKQARKLDDALWAYTPTVFIPHNIVGEGPTDGAPVEICWPTRLSPVNSDLLISLLPTCAKFASFFNEVIDFIPNEESLKQLARTRYKVYRKVGFQLTITPPPQ</sequence>
<dbReference type="OrthoDB" id="5297568at2"/>
<keyword evidence="1" id="KW-0808">Transferase</keyword>
<dbReference type="RefSeq" id="WP_053096742.1">
    <property type="nucleotide sequence ID" value="NZ_CP011787.1"/>
</dbReference>
<protein>
    <submittedName>
        <fullName evidence="1">DNA polymerase III chi subunit</fullName>
        <ecNumber evidence="1">2.7.7.7</ecNumber>
    </submittedName>
</protein>
<dbReference type="SUPFAM" id="SSF102400">
    <property type="entry name" value="DNA polymerase III chi subunit"/>
    <property type="match status" value="1"/>
</dbReference>